<feature type="repeat" description="PPR" evidence="2">
    <location>
        <begin position="183"/>
        <end position="213"/>
    </location>
</feature>
<dbReference type="InterPro" id="IPR046960">
    <property type="entry name" value="PPR_At4g14850-like_plant"/>
</dbReference>
<name>A0A0K9P4B3_ZOSMR</name>
<dbReference type="Proteomes" id="UP000036987">
    <property type="component" value="Unassembled WGS sequence"/>
</dbReference>
<dbReference type="GO" id="GO:0009451">
    <property type="term" value="P:RNA modification"/>
    <property type="evidence" value="ECO:0000318"/>
    <property type="project" value="GO_Central"/>
</dbReference>
<evidence type="ECO:0000313" key="5">
    <source>
        <dbReference type="Proteomes" id="UP000036987"/>
    </source>
</evidence>
<protein>
    <submittedName>
        <fullName evidence="4">Pentatricopeptide repeat protein 91</fullName>
    </submittedName>
</protein>
<dbReference type="InterPro" id="IPR046849">
    <property type="entry name" value="E2_motif"/>
</dbReference>
<keyword evidence="1" id="KW-0677">Repeat</keyword>
<comment type="caution">
    <text evidence="4">The sequence shown here is derived from an EMBL/GenBank/DDBJ whole genome shotgun (WGS) entry which is preliminary data.</text>
</comment>
<dbReference type="FunFam" id="1.25.40.10:FF:000184">
    <property type="entry name" value="Pentatricopeptide repeat-containing protein, chloroplastic"/>
    <property type="match status" value="1"/>
</dbReference>
<dbReference type="GO" id="GO:0003723">
    <property type="term" value="F:RNA binding"/>
    <property type="evidence" value="ECO:0000318"/>
    <property type="project" value="GO_Central"/>
</dbReference>
<dbReference type="PANTHER" id="PTHR47926:SF492">
    <property type="entry name" value="DYW DOMAIN-CONTAINING PROTEIN"/>
    <property type="match status" value="1"/>
</dbReference>
<dbReference type="SUPFAM" id="SSF48452">
    <property type="entry name" value="TPR-like"/>
    <property type="match status" value="1"/>
</dbReference>
<dbReference type="Pfam" id="PF20431">
    <property type="entry name" value="E_motif"/>
    <property type="match status" value="1"/>
</dbReference>
<feature type="domain" description="DYW" evidence="3">
    <location>
        <begin position="507"/>
        <end position="600"/>
    </location>
</feature>
<dbReference type="InterPro" id="IPR011990">
    <property type="entry name" value="TPR-like_helical_dom_sf"/>
</dbReference>
<feature type="repeat" description="PPR" evidence="2">
    <location>
        <begin position="290"/>
        <end position="324"/>
    </location>
</feature>
<dbReference type="InterPro" id="IPR046848">
    <property type="entry name" value="E_motif"/>
</dbReference>
<dbReference type="GO" id="GO:0008270">
    <property type="term" value="F:zinc ion binding"/>
    <property type="evidence" value="ECO:0007669"/>
    <property type="project" value="InterPro"/>
</dbReference>
<dbReference type="EMBL" id="LFYR01001279">
    <property type="protein sequence ID" value="KMZ63030.1"/>
    <property type="molecule type" value="Genomic_DNA"/>
</dbReference>
<feature type="repeat" description="PPR" evidence="2">
    <location>
        <begin position="362"/>
        <end position="392"/>
    </location>
</feature>
<evidence type="ECO:0000256" key="2">
    <source>
        <dbReference type="PROSITE-ProRule" id="PRU00708"/>
    </source>
</evidence>
<dbReference type="Pfam" id="PF01535">
    <property type="entry name" value="PPR"/>
    <property type="match status" value="6"/>
</dbReference>
<accession>A0A0K9P4B3</accession>
<reference evidence="5" key="1">
    <citation type="journal article" date="2016" name="Nature">
        <title>The genome of the seagrass Zostera marina reveals angiosperm adaptation to the sea.</title>
        <authorList>
            <person name="Olsen J.L."/>
            <person name="Rouze P."/>
            <person name="Verhelst B."/>
            <person name="Lin Y.-C."/>
            <person name="Bayer T."/>
            <person name="Collen J."/>
            <person name="Dattolo E."/>
            <person name="De Paoli E."/>
            <person name="Dittami S."/>
            <person name="Maumus F."/>
            <person name="Michel G."/>
            <person name="Kersting A."/>
            <person name="Lauritano C."/>
            <person name="Lohaus R."/>
            <person name="Toepel M."/>
            <person name="Tonon T."/>
            <person name="Vanneste K."/>
            <person name="Amirebrahimi M."/>
            <person name="Brakel J."/>
            <person name="Bostroem C."/>
            <person name="Chovatia M."/>
            <person name="Grimwood J."/>
            <person name="Jenkins J.W."/>
            <person name="Jueterbock A."/>
            <person name="Mraz A."/>
            <person name="Stam W.T."/>
            <person name="Tice H."/>
            <person name="Bornberg-Bauer E."/>
            <person name="Green P.J."/>
            <person name="Pearson G.A."/>
            <person name="Procaccini G."/>
            <person name="Duarte C.M."/>
            <person name="Schmutz J."/>
            <person name="Reusch T.B.H."/>
            <person name="Van de Peer Y."/>
        </authorList>
    </citation>
    <scope>NUCLEOTIDE SEQUENCE [LARGE SCALE GENOMIC DNA]</scope>
    <source>
        <strain evidence="5">cv. Finnish</strain>
    </source>
</reference>
<feature type="repeat" description="PPR" evidence="2">
    <location>
        <begin position="118"/>
        <end position="152"/>
    </location>
</feature>
<evidence type="ECO:0000259" key="3">
    <source>
        <dbReference type="Pfam" id="PF14432"/>
    </source>
</evidence>
<evidence type="ECO:0000313" key="4">
    <source>
        <dbReference type="EMBL" id="KMZ63030.1"/>
    </source>
</evidence>
<dbReference type="PANTHER" id="PTHR47926">
    <property type="entry name" value="PENTATRICOPEPTIDE REPEAT-CONTAINING PROTEIN"/>
    <property type="match status" value="1"/>
</dbReference>
<dbReference type="Pfam" id="PF20430">
    <property type="entry name" value="Eplus_motif"/>
    <property type="match status" value="1"/>
</dbReference>
<dbReference type="NCBIfam" id="TIGR00756">
    <property type="entry name" value="PPR"/>
    <property type="match status" value="5"/>
</dbReference>
<dbReference type="OMA" id="QGYMPET"/>
<dbReference type="OrthoDB" id="185373at2759"/>
<organism evidence="4 5">
    <name type="scientific">Zostera marina</name>
    <name type="common">Eelgrass</name>
    <dbReference type="NCBI Taxonomy" id="29655"/>
    <lineage>
        <taxon>Eukaryota</taxon>
        <taxon>Viridiplantae</taxon>
        <taxon>Streptophyta</taxon>
        <taxon>Embryophyta</taxon>
        <taxon>Tracheophyta</taxon>
        <taxon>Spermatophyta</taxon>
        <taxon>Magnoliopsida</taxon>
        <taxon>Liliopsida</taxon>
        <taxon>Zosteraceae</taxon>
        <taxon>Zostera</taxon>
    </lineage>
</organism>
<sequence length="600" mass="68590">MKARPLSHHFKPKTIAEFNTIIRSLSSSSDYISAAIHYTFLRRTILPDANTFPFVLRSATFLRYPILAQSLHSEVTKLGFYLDPFVRTSLADAYFKLGSFQLALQMFDETPEWWKFENSTIWNVIINGYVKMGNLENAGDLFDKMPNQSPATWNCLIDGYLRRNHGGDIRKAEVMFERMPEKDVVSWTTMVSGLSRNGENQEALKMFLRMLKGDESGRGALKPNDFTIVSALIACAKMGALESGVWIHRYITRNDFQLNKQIGAALVEMYAKCGRIQSASQVFEKISHKDLITWSSMISGWAMHGDWQNSVQYFEDMVKTSKIMPDNVVFLSVLMACSHSGMVEKGIKMFDSMRAKYKIKPDVRHYSCMVDMFGRAGRLDEALKFIESMDVVKPDHITWGALFNACRHHKNIELAEFVSKKLQQINPKHHGSYVFLANMYAETGRWKKAETVRNIMTNKNVSKSPGLSCIEADGEMHNFLSGDRNHPCSLEIYKKLDEVVRAAGAKGYVPATEWVLHDIEEEEKEDALGCHSEKLALAFGLLKKEDVEDEILIVKNVRVCGDCHSLFKFVSRMLERRIVVRDNKRFHHFVHGVCSCSDYW</sequence>
<proteinExistence type="predicted"/>
<dbReference type="Gene3D" id="1.25.40.10">
    <property type="entry name" value="Tetratricopeptide repeat domain"/>
    <property type="match status" value="3"/>
</dbReference>
<dbReference type="PROSITE" id="PS51375">
    <property type="entry name" value="PPR"/>
    <property type="match status" value="4"/>
</dbReference>
<gene>
    <name evidence="4" type="ORF">ZOSMA_42G00700</name>
</gene>
<dbReference type="Pfam" id="PF14432">
    <property type="entry name" value="DYW_deaminase"/>
    <property type="match status" value="1"/>
</dbReference>
<dbReference type="InterPro" id="IPR032867">
    <property type="entry name" value="DYW_dom"/>
</dbReference>
<dbReference type="InterPro" id="IPR002885">
    <property type="entry name" value="PPR_rpt"/>
</dbReference>
<dbReference type="Pfam" id="PF12854">
    <property type="entry name" value="PPR_1"/>
    <property type="match status" value="1"/>
</dbReference>
<dbReference type="AlphaFoldDB" id="A0A0K9P4B3"/>
<evidence type="ECO:0000256" key="1">
    <source>
        <dbReference type="ARBA" id="ARBA00022737"/>
    </source>
</evidence>
<keyword evidence="5" id="KW-1185">Reference proteome</keyword>